<sequence length="1067" mass="119398">MFGRQRGWVGSSLRVPKKFHSLDHLKYLYHVLTRNTTVTEGNRNLLVETIRSISEILIWGDQNDSTVFDYFLEKNMFIFFLNILRQKSGRYVCVQLLQTLNILFENISHETSLYYLLSNNHVNSIIIHKFDFSDEEIMAYYISFLKTLSLKLNAHTVHFFYNENTNDFALYTEAIKFFNHPESMVRIAVRTLTLNVYKAAVNNKAMLQFVWDRTAAPYFSNLVWFIGNHVMELDKCVCSDIEHKNRGRLSDLVAEHLDHLHYLNDILTINCEFLNEVLTDHLLNRLFLPLYVYSLIDWNPQQCAGCLQISSGVSLYLLSQVFLIISYSPLVNMLADVIVNGDLGVFVSEADSSRVSAVSGLSVRRFTPPTEPLEKSLELTREGMKRRPGKRPNYKNVGEEGGDEETASEGKCQNDEGEVEEKEKGGPEEPARASEDVYGLDGASAQGDFVSGKQKREEIEMVEMDNAPLWSFSAQVEQNITDEEKSAVAINKSNPQSRPFLKAVYTALLCEDSDSSSLFVLCLLYAMQHNKGMDTNILDKVRIWSNQKREQASQPQPEEHQDPPGGHLEKETEYNQLLVERLISILSKATLPESHVRLGTLELACMLLQNLGLASPQAGGRCVFRDVHCACIEGARQDSITLLRGFYKGEEIFLDLFEDEYRSMINKPLNVEFLSMDASILLPPTGTPLTGITFTNRLPCGDAERARRAMRVFFLLRVLSLNLSLEREMQLPLTRDEDLIKSEDVLDLNNSDLLSCVVCGRDAVRLRRFLVVDIYQMLLVEPDAKRLGWGVVRFSGLLQDLQVTGDKDDHRVLHVTIHRPASTPHARPLPVLQAAFEFDDHIRCMAAKQRLAKGRLRARHIKMQRITALLELPIQPSPELIGMVGRSSSGPAYLSFNHPFRFIEGARRGLSSTSNATSSSTDRVPGFAVARRESPVYPTGNHQGDISGHSSTASSENEFDGAVGGADKSAQTVQDVTTDSGPPASTSEDSTPPSSMTHHTLRHTNISSRSALEGGLLAPSLMPAAQPVLSLLPSGNEDSPNIESLTILPPADAQRIRSLSGSTNADT</sequence>
<dbReference type="Proteomes" id="UP000694388">
    <property type="component" value="Unplaced"/>
</dbReference>
<dbReference type="InterPro" id="IPR039272">
    <property type="entry name" value="CLEC16A/TT9"/>
</dbReference>
<proteinExistence type="inferred from homology"/>
<feature type="compositionally biased region" description="Polar residues" evidence="3">
    <location>
        <begin position="940"/>
        <end position="956"/>
    </location>
</feature>
<dbReference type="GO" id="GO:1901096">
    <property type="term" value="P:regulation of autophagosome maturation"/>
    <property type="evidence" value="ECO:0007669"/>
    <property type="project" value="TreeGrafter"/>
</dbReference>
<dbReference type="Pfam" id="PF19439">
    <property type="entry name" value="CLEC16A_C"/>
    <property type="match status" value="1"/>
</dbReference>
<feature type="domain" description="CLEC16A/TT9 C-terminal" evidence="5">
    <location>
        <begin position="244"/>
        <end position="1059"/>
    </location>
</feature>
<evidence type="ECO:0000313" key="6">
    <source>
        <dbReference type="Ensembl" id="ENSEBUP00000019326.1"/>
    </source>
</evidence>
<evidence type="ECO:0000313" key="7">
    <source>
        <dbReference type="Proteomes" id="UP000694388"/>
    </source>
</evidence>
<feature type="region of interest" description="Disordered" evidence="3">
    <location>
        <begin position="910"/>
        <end position="1000"/>
    </location>
</feature>
<organism evidence="6 7">
    <name type="scientific">Eptatretus burgeri</name>
    <name type="common">Inshore hagfish</name>
    <dbReference type="NCBI Taxonomy" id="7764"/>
    <lineage>
        <taxon>Eukaryota</taxon>
        <taxon>Metazoa</taxon>
        <taxon>Chordata</taxon>
        <taxon>Craniata</taxon>
        <taxon>Vertebrata</taxon>
        <taxon>Cyclostomata</taxon>
        <taxon>Myxini</taxon>
        <taxon>Myxiniformes</taxon>
        <taxon>Myxinidae</taxon>
        <taxon>Eptatretinae</taxon>
        <taxon>Eptatretus</taxon>
    </lineage>
</organism>
<dbReference type="PANTHER" id="PTHR21481">
    <property type="entry name" value="PROTEIN CLEC16A"/>
    <property type="match status" value="1"/>
</dbReference>
<dbReference type="GO" id="GO:0016197">
    <property type="term" value="P:endosomal transport"/>
    <property type="evidence" value="ECO:0007669"/>
    <property type="project" value="TreeGrafter"/>
</dbReference>
<dbReference type="GO" id="GO:0007034">
    <property type="term" value="P:vacuolar transport"/>
    <property type="evidence" value="ECO:0007669"/>
    <property type="project" value="TreeGrafter"/>
</dbReference>
<feature type="compositionally biased region" description="Low complexity" evidence="3">
    <location>
        <begin position="911"/>
        <end position="921"/>
    </location>
</feature>
<feature type="region of interest" description="Disordered" evidence="3">
    <location>
        <begin position="547"/>
        <end position="569"/>
    </location>
</feature>
<feature type="region of interest" description="Disordered" evidence="3">
    <location>
        <begin position="372"/>
        <end position="451"/>
    </location>
</feature>
<evidence type="ECO:0000256" key="1">
    <source>
        <dbReference type="ARBA" id="ARBA00006441"/>
    </source>
</evidence>
<dbReference type="Ensembl" id="ENSEBUT00000019902.1">
    <property type="protein sequence ID" value="ENSEBUP00000019326.1"/>
    <property type="gene ID" value="ENSEBUG00000012028.1"/>
</dbReference>
<keyword evidence="7" id="KW-1185">Reference proteome</keyword>
<dbReference type="InterPro" id="IPR019155">
    <property type="entry name" value="CLEC16A/TT9_N"/>
</dbReference>
<dbReference type="GO" id="GO:0006914">
    <property type="term" value="P:autophagy"/>
    <property type="evidence" value="ECO:0007669"/>
    <property type="project" value="UniProtKB-KW"/>
</dbReference>
<keyword evidence="2" id="KW-0072">Autophagy</keyword>
<feature type="domain" description="FPL" evidence="4">
    <location>
        <begin position="50"/>
        <end position="197"/>
    </location>
</feature>
<dbReference type="GO" id="GO:0005794">
    <property type="term" value="C:Golgi apparatus"/>
    <property type="evidence" value="ECO:0007669"/>
    <property type="project" value="TreeGrafter"/>
</dbReference>
<dbReference type="InterPro" id="IPR045820">
    <property type="entry name" value="CLEC16A/TT9_C"/>
</dbReference>
<protein>
    <submittedName>
        <fullName evidence="6">C-type lectin domain containing 16A</fullName>
    </submittedName>
</protein>
<comment type="similarity">
    <text evidence="1">Belongs to the CLEC16A/gop-1 family.</text>
</comment>
<reference evidence="6" key="1">
    <citation type="submission" date="2025-08" db="UniProtKB">
        <authorList>
            <consortium name="Ensembl"/>
        </authorList>
    </citation>
    <scope>IDENTIFICATION</scope>
</reference>
<reference evidence="6" key="2">
    <citation type="submission" date="2025-09" db="UniProtKB">
        <authorList>
            <consortium name="Ensembl"/>
        </authorList>
    </citation>
    <scope>IDENTIFICATION</scope>
</reference>
<feature type="compositionally biased region" description="Basic and acidic residues" evidence="3">
    <location>
        <begin position="372"/>
        <end position="385"/>
    </location>
</feature>
<dbReference type="AlphaFoldDB" id="A0A8C4WYD0"/>
<feature type="compositionally biased region" description="Basic and acidic residues" evidence="3">
    <location>
        <begin position="421"/>
        <end position="435"/>
    </location>
</feature>
<dbReference type="Pfam" id="PF09758">
    <property type="entry name" value="FPL"/>
    <property type="match status" value="1"/>
</dbReference>
<evidence type="ECO:0000256" key="3">
    <source>
        <dbReference type="SAM" id="MobiDB-lite"/>
    </source>
</evidence>
<evidence type="ECO:0000259" key="4">
    <source>
        <dbReference type="Pfam" id="PF09758"/>
    </source>
</evidence>
<name>A0A8C4WYD0_EPTBU</name>
<dbReference type="GO" id="GO:0005770">
    <property type="term" value="C:late endosome"/>
    <property type="evidence" value="ECO:0007669"/>
    <property type="project" value="TreeGrafter"/>
</dbReference>
<accession>A0A8C4WYD0</accession>
<feature type="compositionally biased region" description="Polar residues" evidence="3">
    <location>
        <begin position="1057"/>
        <end position="1067"/>
    </location>
</feature>
<dbReference type="GeneTree" id="ENSGT00390000013826"/>
<evidence type="ECO:0000259" key="5">
    <source>
        <dbReference type="Pfam" id="PF19439"/>
    </source>
</evidence>
<feature type="compositionally biased region" description="Polar residues" evidence="3">
    <location>
        <begin position="969"/>
        <end position="1000"/>
    </location>
</feature>
<evidence type="ECO:0000256" key="2">
    <source>
        <dbReference type="ARBA" id="ARBA00023006"/>
    </source>
</evidence>
<dbReference type="PANTHER" id="PTHR21481:SF0">
    <property type="entry name" value="PROTEIN CLEC16A"/>
    <property type="match status" value="1"/>
</dbReference>
<feature type="region of interest" description="Disordered" evidence="3">
    <location>
        <begin position="1031"/>
        <end position="1067"/>
    </location>
</feature>